<comment type="subcellular location">
    <subcellularLocation>
        <location evidence="1">Nucleus</location>
    </subcellularLocation>
</comment>
<comment type="caution">
    <text evidence="7">The sequence shown here is derived from an EMBL/GenBank/DDBJ whole genome shotgun (WGS) entry which is preliminary data.</text>
</comment>
<dbReference type="GeneID" id="109232784"/>
<dbReference type="PROSITE" id="PS50066">
    <property type="entry name" value="MADS_BOX_2"/>
    <property type="match status" value="1"/>
</dbReference>
<evidence type="ECO:0000256" key="1">
    <source>
        <dbReference type="ARBA" id="ARBA00004123"/>
    </source>
</evidence>
<keyword evidence="4" id="KW-0804">Transcription</keyword>
<organism evidence="7 8">
    <name type="scientific">Nicotiana attenuata</name>
    <name type="common">Coyote tobacco</name>
    <dbReference type="NCBI Taxonomy" id="49451"/>
    <lineage>
        <taxon>Eukaryota</taxon>
        <taxon>Viridiplantae</taxon>
        <taxon>Streptophyta</taxon>
        <taxon>Embryophyta</taxon>
        <taxon>Tracheophyta</taxon>
        <taxon>Spermatophyta</taxon>
        <taxon>Magnoliopsida</taxon>
        <taxon>eudicotyledons</taxon>
        <taxon>Gunneridae</taxon>
        <taxon>Pentapetalae</taxon>
        <taxon>asterids</taxon>
        <taxon>lamiids</taxon>
        <taxon>Solanales</taxon>
        <taxon>Solanaceae</taxon>
        <taxon>Nicotianoideae</taxon>
        <taxon>Nicotianeae</taxon>
        <taxon>Nicotiana</taxon>
    </lineage>
</organism>
<dbReference type="SMART" id="SM00432">
    <property type="entry name" value="MADS"/>
    <property type="match status" value="1"/>
</dbReference>
<reference evidence="7" key="1">
    <citation type="submission" date="2016-11" db="EMBL/GenBank/DDBJ databases">
        <title>The genome of Nicotiana attenuata.</title>
        <authorList>
            <person name="Xu S."/>
            <person name="Brockmoeller T."/>
            <person name="Gaquerel E."/>
            <person name="Navarro A."/>
            <person name="Kuhl H."/>
            <person name="Gase K."/>
            <person name="Ling Z."/>
            <person name="Zhou W."/>
            <person name="Kreitzer C."/>
            <person name="Stanke M."/>
            <person name="Tang H."/>
            <person name="Lyons E."/>
            <person name="Pandey P."/>
            <person name="Pandey S.P."/>
            <person name="Timmermann B."/>
            <person name="Baldwin I.T."/>
        </authorList>
    </citation>
    <scope>NUCLEOTIDE SEQUENCE [LARGE SCALE GENOMIC DNA]</scope>
    <source>
        <strain evidence="7">UT</strain>
    </source>
</reference>
<evidence type="ECO:0000259" key="6">
    <source>
        <dbReference type="PROSITE" id="PS50066"/>
    </source>
</evidence>
<keyword evidence="8" id="KW-1185">Reference proteome</keyword>
<evidence type="ECO:0000256" key="4">
    <source>
        <dbReference type="ARBA" id="ARBA00023163"/>
    </source>
</evidence>
<keyword evidence="3" id="KW-0238">DNA-binding</keyword>
<dbReference type="PRINTS" id="PR00404">
    <property type="entry name" value="MADSDOMAIN"/>
</dbReference>
<dbReference type="SMR" id="A0A1J6I0V6"/>
<dbReference type="GO" id="GO:0003677">
    <property type="term" value="F:DNA binding"/>
    <property type="evidence" value="ECO:0007669"/>
    <property type="project" value="UniProtKB-KW"/>
</dbReference>
<dbReference type="Gene3D" id="3.40.1810.10">
    <property type="entry name" value="Transcription factor, MADS-box"/>
    <property type="match status" value="1"/>
</dbReference>
<dbReference type="GO" id="GO:0005634">
    <property type="term" value="C:nucleus"/>
    <property type="evidence" value="ECO:0007669"/>
    <property type="project" value="UniProtKB-SubCell"/>
</dbReference>
<evidence type="ECO:0000313" key="8">
    <source>
        <dbReference type="Proteomes" id="UP000187609"/>
    </source>
</evidence>
<accession>A0A1J6I0V6</accession>
<keyword evidence="2" id="KW-0805">Transcription regulation</keyword>
<sequence length="467" mass="53390">MGRSKLPLLKIESLTNRQVTFSKRRNGILKKIYELSVLCDIDVAIIMFSPSGRLTHYSRKRRIEDVLSELVNLPDSERGFYINNKESVLWNLRKIEIQDKFCDIERISPAYLNTSDTTKKIQEEINGLHCKLDEAEGLLRIFEPDTKKITSLHELDLCEKRLQVALNQVRQRMEQLSSNHNTSSYEDNMEQINALLQYIDNTQTEDTNPSLEEPPYDLWLELEDYSYTNYINENNNCNLYAASETSSLTQSSMNLPSPIIYDAMSQTSISGVSNYHKEGTFSSRTDENFKQSQHSTRTFPTLTLQTSFKFAKPEMETPTSALRPVAPYLQVEATAASSQQPSSSNYYKENNELDCRFQPKVTTSNYQMSQTSTAEGSFSSLTDENFKQSQCSTRVFPPITPLQTSFSFATPEMETPTSALRPVAPYLQAEAAASPNQQLPSNNIEEENHEISWFQPQMKKSKYHHLA</sequence>
<proteinExistence type="predicted"/>
<dbReference type="Pfam" id="PF00319">
    <property type="entry name" value="SRF-TF"/>
    <property type="match status" value="1"/>
</dbReference>
<dbReference type="AlphaFoldDB" id="A0A1J6I0V6"/>
<dbReference type="EMBL" id="MJEQ01037191">
    <property type="protein sequence ID" value="OIS98724.1"/>
    <property type="molecule type" value="Genomic_DNA"/>
</dbReference>
<dbReference type="FunFam" id="3.40.1810.10:FF:000028">
    <property type="entry name" value="Agamous-like MADS-box protein AGL66 isoform A"/>
    <property type="match status" value="1"/>
</dbReference>
<name>A0A1J6I0V6_NICAT</name>
<dbReference type="InterPro" id="IPR050142">
    <property type="entry name" value="MADS-box/MEF2_TF"/>
</dbReference>
<gene>
    <name evidence="7" type="primary">AGL104_0</name>
    <name evidence="7" type="ORF">A4A49_09653</name>
</gene>
<evidence type="ECO:0000256" key="3">
    <source>
        <dbReference type="ARBA" id="ARBA00023125"/>
    </source>
</evidence>
<dbReference type="SUPFAM" id="SSF55455">
    <property type="entry name" value="SRF-like"/>
    <property type="match status" value="1"/>
</dbReference>
<evidence type="ECO:0000313" key="7">
    <source>
        <dbReference type="EMBL" id="OIS98724.1"/>
    </source>
</evidence>
<dbReference type="GO" id="GO:0046983">
    <property type="term" value="F:protein dimerization activity"/>
    <property type="evidence" value="ECO:0007669"/>
    <property type="project" value="InterPro"/>
</dbReference>
<dbReference type="InterPro" id="IPR002100">
    <property type="entry name" value="TF_MADSbox"/>
</dbReference>
<dbReference type="InterPro" id="IPR036879">
    <property type="entry name" value="TF_MADSbox_sf"/>
</dbReference>
<dbReference type="OMA" id="FATPEME"/>
<feature type="domain" description="MADS-box" evidence="6">
    <location>
        <begin position="1"/>
        <end position="61"/>
    </location>
</feature>
<dbReference type="STRING" id="49451.A0A1J6I0V6"/>
<evidence type="ECO:0000256" key="2">
    <source>
        <dbReference type="ARBA" id="ARBA00023015"/>
    </source>
</evidence>
<dbReference type="OrthoDB" id="1898716at2759"/>
<protein>
    <submittedName>
        <fullName evidence="7">Agamous-like mads-box protein agl104</fullName>
    </submittedName>
</protein>
<dbReference type="PANTHER" id="PTHR48019">
    <property type="entry name" value="SERUM RESPONSE FACTOR HOMOLOG"/>
    <property type="match status" value="1"/>
</dbReference>
<dbReference type="Gramene" id="OIS98724">
    <property type="protein sequence ID" value="OIS98724"/>
    <property type="gene ID" value="A4A49_09653"/>
</dbReference>
<dbReference type="Proteomes" id="UP000187609">
    <property type="component" value="Unassembled WGS sequence"/>
</dbReference>
<keyword evidence="5" id="KW-0539">Nucleus</keyword>
<evidence type="ECO:0000256" key="5">
    <source>
        <dbReference type="ARBA" id="ARBA00023242"/>
    </source>
</evidence>
<dbReference type="KEGG" id="nau:109232784"/>